<dbReference type="InterPro" id="IPR001024">
    <property type="entry name" value="PLAT/LH2_dom"/>
</dbReference>
<dbReference type="InterPro" id="IPR057244">
    <property type="entry name" value="GAIN_B"/>
</dbReference>
<dbReference type="InterPro" id="IPR000434">
    <property type="entry name" value="PC1"/>
</dbReference>
<feature type="domain" description="C-type lectin" evidence="16">
    <location>
        <begin position="9"/>
        <end position="108"/>
    </location>
</feature>
<dbReference type="Pfam" id="PF00801">
    <property type="entry name" value="PKD"/>
    <property type="match status" value="11"/>
</dbReference>
<feature type="transmembrane region" description="Helical" evidence="15">
    <location>
        <begin position="2724"/>
        <end position="2745"/>
    </location>
</feature>
<keyword evidence="11" id="KW-0325">Glycoprotein</keyword>
<dbReference type="InterPro" id="IPR001304">
    <property type="entry name" value="C-type_lectin-like"/>
</dbReference>
<dbReference type="Gene3D" id="2.60.60.20">
    <property type="entry name" value="PLAT/LH2 domain"/>
    <property type="match status" value="1"/>
</dbReference>
<feature type="transmembrane region" description="Helical" evidence="15">
    <location>
        <begin position="3678"/>
        <end position="3700"/>
    </location>
</feature>
<dbReference type="PROSITE" id="PS50041">
    <property type="entry name" value="C_TYPE_LECTIN_2"/>
    <property type="match status" value="1"/>
</dbReference>
<feature type="domain" description="REJ" evidence="20">
    <location>
        <begin position="1750"/>
        <end position="2458"/>
    </location>
</feature>
<feature type="transmembrane region" description="Helical" evidence="15">
    <location>
        <begin position="3733"/>
        <end position="3757"/>
    </location>
</feature>
<evidence type="ECO:0000256" key="13">
    <source>
        <dbReference type="PROSITE-ProRule" id="PRU00152"/>
    </source>
</evidence>
<keyword evidence="6" id="KW-0677">Repeat</keyword>
<dbReference type="PROSITE" id="PS50221">
    <property type="entry name" value="GAIN_B"/>
    <property type="match status" value="1"/>
</dbReference>
<name>A0AAV6GZA2_9TELE</name>
<evidence type="ECO:0000256" key="2">
    <source>
        <dbReference type="ARBA" id="ARBA00004651"/>
    </source>
</evidence>
<dbReference type="InterPro" id="IPR013122">
    <property type="entry name" value="PKD1_2_channel"/>
</dbReference>
<dbReference type="PRINTS" id="PR00500">
    <property type="entry name" value="POLYCYSTIN1"/>
</dbReference>
<gene>
    <name evidence="21" type="ORF">AALO_G00105860</name>
</gene>
<sequence length="4081" mass="450363">WSHGVLAVFSSTRQQCVSWGGELAVVHSQSIRHLLASRVTQERGVWLGLSDVDDGDSLRWVDGSEVASGEEGSLDRGTILRGNKCVSLEHTGLLSQHRCSALRAFFCQFTKFVGIPDAGVFMVGTAVFNIHRPLSSVTEAQALDMPSKSVELLLFPALSFTHTARLSSLELITQQLSSDAQVRFQVYRPQCQELGKHLLLPGCGQLCAPMALCQDVDQMANGTVRATPPCPSLQQWCPFLERCQPLNSSCHHTSCFNCSGVDPLPPGTRRPEYSHVGEDVLFTLPAGPSAHHLVQEGVENLLVFPGDFIALQHDAGPGALLHCTPDPSSPWRQSVLTLNLSDWTTNSSILATDTVHWIHDSTCLLRVLHVGENQTNLTDPQFTAGLAQPGDYSLEVTSHDPDFPVTASCLLHVVPPLGLSVIHPTNQNGTVYFRPNQTALLLRVHSQHRAAVRWQGSNTTVHFESFCPQELVAKVAECRQVDPNNETWFAWVDLHLDESPGPVAVELTAKSEVTTDSLTIQARVELPLCGLRIQPHPSQRVLMLSVVSYVAMVEGGTDPNFKWTVDDKPYFTYYNTVFNVIYQNAAIYKLTVTAINHVSSLMEHFNVTVDRMNPMSEITVLGVPSIVPQGSNLSLAAFVTVDTSVDATFRWAFGDGGYQDHHKLPYDQLHEASDPTIKQFKLQDNVTYVYAQPGEYTLLVSVSNRYEPPKTQKIDVYVFSILTNVKIETEPNVLQAGQSAEFEAHSLPSTYGIVYTWDFGDNSTRLQGRERRVIHTYTHSGIYDVCVTVNNTISTTGTCTKMMVFEEIKGLTVQSSGPTELHTSVEITAQLLAGNNVTWSFDMGDGNVLPSEKATVEHTYIKDGNYSVNITAKNAVSSQWQVIPVNVFVLQVLWLEPAGCIQENTNVSFRAFVSGNASTYHYQWSFGDNTHNETVFGFPTITHSFLESKKYTLSLVLLSAVNRASFHAWVCVQPAVSSVSLKPLNRHIRLGEETKFRAVAIPEFAYTYHWEFGTSDSRGPIQGGADMTFTYKNPGQYQVMVMVLNNISCSNDTVEIEVQKPVGSLLILHNGTKDNNLTLDQDYTFEAYSDSTDVQYTWNFGDGNIFSGSKATHSYNLSGLFNITLLGQNAVSRNKTVVLMSVLTPMLGLSVNASAVNVPLNASVNFEAHLQQGDQVRYSWILCDRCTSIPGTSTMFYTFRSVGTFNVIVTAVNDIGTAQASILIFVQRELEGLQIIAEELEDKCCYATNQVLHLHASLREGTNMSFNWNILKEQETTPPLNYTGKTIDLNFSTPGTRDIFLIATNLLGQLSVNKSIKFLDHVGELFLDISPNPVALNAIVNMSVSVSGGTDLHYNWIADGDLDWFDSLVHHRFESPGMKQVTVEVSNEVSTKTVSKWISVQEPISGVQISASNVTEQNFVASGVNVTFRGDVRKGTNISWTWLLPSSKRTGRPVTSYIFPEPGNFSVMLNATNDISGEALSRDFIVQNRIQGLNLKTSKVIAAVGENVEFTISIASGSSVNFLLSISGDASVELLNMTYVHQFTRVDPYIVNLTAFNQVSSDRKSLHVEVMEPVKHLSIVNCCEAAIPVGVAKTFIANIEAGKPVTYLWTFDLHYTANQKTFWSKEATFTPPEPGTLTIFLRVFNLLDPSGLNISKTVQVQNILTSATLEAQPQDTFINKVVSFRVAVSPRNTRANYTWDFGDGKENLSMTPSHSHTYSRPGQYLVRVNASNLVSWVLTEVEVNIRVLACEEPEVHIKQAPYLGIWRHKTTLVEASVDLKGCDHYRVEYLWEVLATQDCSDDDDMKAPTKMLLPPEVDVQRIQLSVPKMALPAGNYTLVFSLAYEGVPLRKAACLQLSVKAGKLVPIIEGGTYRVWSKTQDLLLSGEQSRDPNVDLENPSLLIYHWDCESTSKGPSHCPALDYGSSGPVLGIAGSDLEVDVEYTFRLTVSKEGMPSESTVQKVLVQSGRIPMVSLECVSCKAQSIFEVSQSSKVDLAGTCSNCGLSHRGHWTARTQNNERLALDSSTTTTGSEGMRLVLRQGILRDGESYVFTLHVADDDMDRKGVASIELQPNLPPSGGSCSLWADGPGPYVRTLLDKVYFNCTGYADQGESPSSLLYSLLLLRCSDSLCEEFCVYKGSSPEHSTFLPPGFSATHHLVSATIIVEDHQGASIVSLNNTLKVVLPEAPVGYSSLPHWLSYLTETTLRDLLKQGDSQRVRELSLALITVLNEYEQTSPTMQVTRAERQHRLSVRGNITRALTALDLTTVNDIQQTSAALAQCTAMNREFVCEECQNSTLDKLESMLEILQTDTKQGTVTPTEIADNILSIMGDLIHQVSQAAVVGMALEPDDRLLEDQHPVLDDPHPLRVAAKAYTLSSELMRIMMHSRVLNEEPLILRGDEIAAAGKRADPQSLLCYGSSDPSPECRRFSIPRTFNTSLSRAAASGDSSGGGGGLGASAGGSPPGVVQLLFQVEPNPFPFNYVANYSVSTEVASMEFRTENGTQIPIANLDESQAITVAVNNGSTPGVDGTGPVERLRPAGSFNVSRCSHVMVRVDTGNTNRQAGLFVQLNFTILEEDTEEREADPAIVAYLNSSHWPNEYNCSDKKSIHLSMTQGQELDHRPYTFFLSPLSHDTTQVYYINVTTGCGPSYPRLIRLEVGVFSSLCQYFSESAKLWRTDGMVPLAETNASRAVCSTRHLTAFAASLFVPPNAVEFIPPKESGGGLVVVLCCVLGLVCYAVAAALLHKLDQLELRRAAVVPFCGKDGLFKYEVQVKTGWSRAAGTTAHVGISLYGRESRSGHRHLDSSGAFTRNSLDIFHIATDASLGNVWKIRVWHDNKGLSPAWLLQYVLVKDLQTGNTYFFLVEEWLSVDNEKTDGRVEIEVEASEERALRRWPRLLSWELQRALCESHIWVSLLERPRRSPFSGLHRSTCGALLLSLMLLANAVWYTTVAHRQNSSTAVANLVSLNAETLGVGLVTCLVVYPLYLLVFCLLRMSRSKVLVEQLPPQSDQESLEIDDFLDNSMTGSSFLIFNGMSEETCSEETNIDLPTPSTQSLQRWSDCPDVMSESSVMACAGLPPRLKRGQGSRHLGVDITFNPEDEEAAGGYPQYFSSSDEDLIKRILADGQLQVSQLCDPQQLFSAADSDMADLSSIFGDKTEVILLQKLNEPPPLGAVRRDPPKTAFTNHTVVTDVCRPRRFPPWVGQAALWGSWLALVLSSSLSMWLGRSMSEPVALMWLISCMASFVSSFCLLEPLKVLCEGLYFALVVRRVRAEEQDVLVEWPRVERVSQRIPRVRPPQGFALSQARDEARKVRLLHRMLKGFVVYMLFLLVVLLLNYADSSTDTQRLQLRSQLQHRLHTAHFININSREDVWPWLADSLLPQLLDGPALMSATGSVLLGPPRLRQLRSPAGCPASDSFPGASWFGCGIRGHALGWSGPGSSLSPNWTLSSTESNGAWHWGQAKVYGSSGFVQELTTNMDISRALIQHLSTHQWLDPLTRALFVEFSLYNTNTNLLAVLTFLLEFPVSERVQSSLDLKTCRLHRLSQGLDLPLLLTMVLLSLVLFFCVREGSCVLREGRRYLVRVWNLAGVCSLALALCVAALHLARAAHADRQWDAFLGQRHRFTDFYGLAQQSQAMSTLSALLLFLLVLKASHQLRFLREWAVFGRALRRSLRELLAASVALLLLLLAYAHTGHLLFHSVLEGYGSVGSVFLALLGSGGRGLVSSACSDWTVLFHCSFVVLKLALLWLVTSVLLRNYRCAREELYRPAVDLQDYEMVELFLRRLKIWMGLSRTKEFRHKVRFEGMELPPSRSSSTSDCKSLCLPPLDTPEGPPSPDSVDGSSEASWRPMSWSPCSLAEAPGQSVVLGALGAVVGGHSWKERAEMEATLRRLLPTFDALLQQLDRVTLATEDLYRAECRLERLQRRSRSRARKVSQGRRSTTRRTASRAEDSAAPRKQPHAKGPHKGSGQKAQWTEASRSSHQDPGSTVISQAPKASPNPLPPPAAAPTPGPGSTPPAIPRALDWDTSSDRDGRTPSSLFRHPAHTTIVPMRKRKNKPPPLKNKVHPNPDRPVSGHPKP</sequence>
<dbReference type="Pfam" id="PF02010">
    <property type="entry name" value="REJ"/>
    <property type="match status" value="1"/>
</dbReference>
<dbReference type="CDD" id="cd00146">
    <property type="entry name" value="PKD"/>
    <property type="match status" value="9"/>
</dbReference>
<dbReference type="FunFam" id="2.60.40.10:FF:000825">
    <property type="entry name" value="Polycystin 1, transient receptor potential channel interacting"/>
    <property type="match status" value="1"/>
</dbReference>
<feature type="transmembrane region" description="Helical" evidence="15">
    <location>
        <begin position="3629"/>
        <end position="3652"/>
    </location>
</feature>
<dbReference type="SUPFAM" id="SSF56436">
    <property type="entry name" value="C-type lectin-like"/>
    <property type="match status" value="1"/>
</dbReference>
<evidence type="ECO:0000256" key="1">
    <source>
        <dbReference type="ARBA" id="ARBA00004138"/>
    </source>
</evidence>
<feature type="transmembrane region" description="Helical" evidence="15">
    <location>
        <begin position="3207"/>
        <end position="3227"/>
    </location>
</feature>
<dbReference type="InterPro" id="IPR014010">
    <property type="entry name" value="REJ_dom"/>
</dbReference>
<dbReference type="Pfam" id="PF00059">
    <property type="entry name" value="Lectin_C"/>
    <property type="match status" value="1"/>
</dbReference>
<evidence type="ECO:0000259" key="18">
    <source>
        <dbReference type="PROSITE" id="PS50095"/>
    </source>
</evidence>
<keyword evidence="10" id="KW-1015">Disulfide bond</keyword>
<feature type="domain" description="GAIN-B" evidence="19">
    <location>
        <begin position="2535"/>
        <end position="2714"/>
    </location>
</feature>
<evidence type="ECO:0000256" key="5">
    <source>
        <dbReference type="ARBA" id="ARBA00022692"/>
    </source>
</evidence>
<dbReference type="Pfam" id="PF01477">
    <property type="entry name" value="PLAT"/>
    <property type="match status" value="1"/>
</dbReference>
<feature type="transmembrane region" description="Helical" evidence="15">
    <location>
        <begin position="3233"/>
        <end position="3253"/>
    </location>
</feature>
<keyword evidence="7 15" id="KW-1133">Transmembrane helix</keyword>
<dbReference type="PANTHER" id="PTHR46730">
    <property type="entry name" value="POLYCYSTIN-1"/>
    <property type="match status" value="1"/>
</dbReference>
<feature type="domain" description="PKD" evidence="17">
    <location>
        <begin position="1435"/>
        <end position="1487"/>
    </location>
</feature>
<dbReference type="NCBIfam" id="TIGR00864">
    <property type="entry name" value="PCC"/>
    <property type="match status" value="1"/>
</dbReference>
<evidence type="ECO:0008006" key="23">
    <source>
        <dbReference type="Google" id="ProtNLM"/>
    </source>
</evidence>
<proteinExistence type="inferred from homology"/>
<dbReference type="PROSITE" id="PS51111">
    <property type="entry name" value="REJ"/>
    <property type="match status" value="1"/>
</dbReference>
<feature type="compositionally biased region" description="Pro residues" evidence="14">
    <location>
        <begin position="3829"/>
        <end position="3838"/>
    </location>
</feature>
<dbReference type="EMBL" id="JADWDJ010000007">
    <property type="protein sequence ID" value="KAG5279080.1"/>
    <property type="molecule type" value="Genomic_DNA"/>
</dbReference>
<reference evidence="21" key="1">
    <citation type="submission" date="2020-10" db="EMBL/GenBank/DDBJ databases">
        <title>Chromosome-scale genome assembly of the Allis shad, Alosa alosa.</title>
        <authorList>
            <person name="Margot Z."/>
            <person name="Christophe K."/>
            <person name="Cabau C."/>
            <person name="Louis A."/>
            <person name="Berthelot C."/>
            <person name="Parey E."/>
            <person name="Roest Crollius H."/>
            <person name="Montfort J."/>
            <person name="Robinson-Rechavi M."/>
            <person name="Bucao C."/>
            <person name="Bouchez O."/>
            <person name="Gislard M."/>
            <person name="Lluch J."/>
            <person name="Milhes M."/>
            <person name="Lampietro C."/>
            <person name="Lopez Roques C."/>
            <person name="Donnadieu C."/>
            <person name="Braasch I."/>
            <person name="Desvignes T."/>
            <person name="Postlethwait J."/>
            <person name="Bobe J."/>
            <person name="Guiguen Y."/>
        </authorList>
    </citation>
    <scope>NUCLEOTIDE SEQUENCE</scope>
    <source>
        <strain evidence="21">M-15738</strain>
        <tissue evidence="21">Blood</tissue>
    </source>
</reference>
<feature type="domain" description="PKD" evidence="17">
    <location>
        <begin position="723"/>
        <end position="811"/>
    </location>
</feature>
<feature type="region of interest" description="Disordered" evidence="14">
    <location>
        <begin position="3809"/>
        <end position="3849"/>
    </location>
</feature>
<evidence type="ECO:0000256" key="9">
    <source>
        <dbReference type="ARBA" id="ARBA00023136"/>
    </source>
</evidence>
<keyword evidence="5 15" id="KW-0812">Transmembrane</keyword>
<dbReference type="InterPro" id="IPR022409">
    <property type="entry name" value="PKD/Chitinase_dom"/>
</dbReference>
<dbReference type="SMART" id="SM00089">
    <property type="entry name" value="PKD"/>
    <property type="match status" value="13"/>
</dbReference>
<evidence type="ECO:0000256" key="6">
    <source>
        <dbReference type="ARBA" id="ARBA00022737"/>
    </source>
</evidence>
<evidence type="ECO:0000313" key="22">
    <source>
        <dbReference type="Proteomes" id="UP000823561"/>
    </source>
</evidence>
<dbReference type="GO" id="GO:0006816">
    <property type="term" value="P:calcium ion transport"/>
    <property type="evidence" value="ECO:0007669"/>
    <property type="project" value="TreeGrafter"/>
</dbReference>
<dbReference type="SMART" id="SM00308">
    <property type="entry name" value="LH2"/>
    <property type="match status" value="1"/>
</dbReference>
<dbReference type="Pfam" id="PF08016">
    <property type="entry name" value="PKD_channel"/>
    <property type="match status" value="1"/>
</dbReference>
<dbReference type="FunFam" id="2.60.60.20:FF:000012">
    <property type="entry name" value="polycystin-1 isoform X2"/>
    <property type="match status" value="1"/>
</dbReference>
<comment type="subcellular location">
    <subcellularLocation>
        <location evidence="2">Cell membrane</location>
        <topology evidence="2">Multi-pass membrane protein</topology>
    </subcellularLocation>
    <subcellularLocation>
        <location evidence="1">Cell projection</location>
        <location evidence="1">Cilium</location>
    </subcellularLocation>
</comment>
<dbReference type="Pfam" id="PF20519">
    <property type="entry name" value="Polycystin_dom"/>
    <property type="match status" value="1"/>
</dbReference>
<dbReference type="SUPFAM" id="SSF49299">
    <property type="entry name" value="PKD domain"/>
    <property type="match status" value="11"/>
</dbReference>
<dbReference type="InterPro" id="IPR016186">
    <property type="entry name" value="C-type_lectin-like/link_sf"/>
</dbReference>
<dbReference type="InterPro" id="IPR000203">
    <property type="entry name" value="GPS"/>
</dbReference>
<feature type="domain" description="PKD" evidence="17">
    <location>
        <begin position="906"/>
        <end position="979"/>
    </location>
</feature>
<evidence type="ECO:0000256" key="4">
    <source>
        <dbReference type="ARBA" id="ARBA00022475"/>
    </source>
</evidence>
<comment type="caution">
    <text evidence="13">Lacks conserved residue(s) required for the propagation of feature annotation.</text>
</comment>
<feature type="domain" description="PLAT" evidence="18">
    <location>
        <begin position="2768"/>
        <end position="2883"/>
    </location>
</feature>
<feature type="transmembrane region" description="Helical" evidence="15">
    <location>
        <begin position="3582"/>
        <end position="3609"/>
    </location>
</feature>
<evidence type="ECO:0000256" key="8">
    <source>
        <dbReference type="ARBA" id="ARBA00023069"/>
    </source>
</evidence>
<evidence type="ECO:0000256" key="11">
    <source>
        <dbReference type="ARBA" id="ARBA00023180"/>
    </source>
</evidence>
<dbReference type="InterPro" id="IPR000601">
    <property type="entry name" value="PKD_dom"/>
</dbReference>
<feature type="domain" description="PKD" evidence="17">
    <location>
        <begin position="1665"/>
        <end position="1752"/>
    </location>
</feature>
<dbReference type="CDD" id="cd01752">
    <property type="entry name" value="PLAT_polycystin"/>
    <property type="match status" value="1"/>
</dbReference>
<dbReference type="InterPro" id="IPR042060">
    <property type="entry name" value="PLAT_polycystin1"/>
</dbReference>
<comment type="similarity">
    <text evidence="3">Belongs to the polycystin family.</text>
</comment>
<evidence type="ECO:0000259" key="17">
    <source>
        <dbReference type="PROSITE" id="PS50093"/>
    </source>
</evidence>
<keyword evidence="4" id="KW-1003">Cell membrane</keyword>
<feature type="domain" description="PKD" evidence="17">
    <location>
        <begin position="1002"/>
        <end position="1065"/>
    </location>
</feature>
<evidence type="ECO:0000256" key="15">
    <source>
        <dbReference type="SAM" id="Phobius"/>
    </source>
</evidence>
<dbReference type="InterPro" id="IPR035986">
    <property type="entry name" value="PKD_dom_sf"/>
</dbReference>
<keyword evidence="22" id="KW-1185">Reference proteome</keyword>
<feature type="transmembrane region" description="Helical" evidence="15">
    <location>
        <begin position="2931"/>
        <end position="2952"/>
    </location>
</feature>
<feature type="domain" description="PKD" evidence="17">
    <location>
        <begin position="1171"/>
        <end position="1233"/>
    </location>
</feature>
<evidence type="ECO:0000259" key="16">
    <source>
        <dbReference type="PROSITE" id="PS50041"/>
    </source>
</evidence>
<dbReference type="SMART" id="SM00303">
    <property type="entry name" value="GPS"/>
    <property type="match status" value="1"/>
</dbReference>
<feature type="domain" description="PKD" evidence="17">
    <location>
        <begin position="638"/>
        <end position="725"/>
    </location>
</feature>
<feature type="non-terminal residue" evidence="21">
    <location>
        <position position="1"/>
    </location>
</feature>
<evidence type="ECO:0000259" key="19">
    <source>
        <dbReference type="PROSITE" id="PS50221"/>
    </source>
</evidence>
<feature type="domain" description="PKD" evidence="17">
    <location>
        <begin position="833"/>
        <end position="878"/>
    </location>
</feature>
<feature type="transmembrane region" description="Helical" evidence="15">
    <location>
        <begin position="2972"/>
        <end position="2994"/>
    </location>
</feature>
<comment type="caution">
    <text evidence="21">The sequence shown here is derived from an EMBL/GenBank/DDBJ whole genome shotgun (WGS) entry which is preliminary data.</text>
</comment>
<feature type="transmembrane region" description="Helical" evidence="15">
    <location>
        <begin position="3321"/>
        <end position="3340"/>
    </location>
</feature>
<dbReference type="PROSITE" id="PS50095">
    <property type="entry name" value="PLAT"/>
    <property type="match status" value="1"/>
</dbReference>
<organism evidence="21 22">
    <name type="scientific">Alosa alosa</name>
    <name type="common">allis shad</name>
    <dbReference type="NCBI Taxonomy" id="278164"/>
    <lineage>
        <taxon>Eukaryota</taxon>
        <taxon>Metazoa</taxon>
        <taxon>Chordata</taxon>
        <taxon>Craniata</taxon>
        <taxon>Vertebrata</taxon>
        <taxon>Euteleostomi</taxon>
        <taxon>Actinopterygii</taxon>
        <taxon>Neopterygii</taxon>
        <taxon>Teleostei</taxon>
        <taxon>Clupei</taxon>
        <taxon>Clupeiformes</taxon>
        <taxon>Clupeoidei</taxon>
        <taxon>Clupeidae</taxon>
        <taxon>Alosa</taxon>
    </lineage>
</organism>
<evidence type="ECO:0000256" key="14">
    <source>
        <dbReference type="SAM" id="MobiDB-lite"/>
    </source>
</evidence>
<feature type="compositionally biased region" description="Basic residues" evidence="14">
    <location>
        <begin position="3927"/>
        <end position="3948"/>
    </location>
</feature>
<dbReference type="InterPro" id="IPR046791">
    <property type="entry name" value="Polycystin_dom"/>
</dbReference>
<keyword evidence="12" id="KW-0966">Cell projection</keyword>
<evidence type="ECO:0000256" key="3">
    <source>
        <dbReference type="ARBA" id="ARBA00007200"/>
    </source>
</evidence>
<dbReference type="InterPro" id="IPR002859">
    <property type="entry name" value="PKD/REJ-like"/>
</dbReference>
<keyword evidence="9 15" id="KW-0472">Membrane</keyword>
<dbReference type="InterPro" id="IPR006228">
    <property type="entry name" value="Polycystin_cat"/>
</dbReference>
<feature type="transmembrane region" description="Helical" evidence="15">
    <location>
        <begin position="3552"/>
        <end position="3570"/>
    </location>
</feature>
<keyword evidence="8" id="KW-0969">Cilium</keyword>
<feature type="domain" description="PKD" evidence="17">
    <location>
        <begin position="1078"/>
        <end position="1136"/>
    </location>
</feature>
<dbReference type="InterPro" id="IPR013783">
    <property type="entry name" value="Ig-like_fold"/>
</dbReference>
<feature type="compositionally biased region" description="Polar residues" evidence="14">
    <location>
        <begin position="3972"/>
        <end position="3993"/>
    </location>
</feature>
<feature type="region of interest" description="Disordered" evidence="14">
    <location>
        <begin position="3927"/>
        <end position="4081"/>
    </location>
</feature>
<dbReference type="FunFam" id="2.60.40.10:FF:002088">
    <property type="entry name" value="Polycystic kidney disease 1a"/>
    <property type="match status" value="1"/>
</dbReference>
<dbReference type="PANTHER" id="PTHR46730:SF3">
    <property type="entry name" value="POLYCYSTIN-1"/>
    <property type="match status" value="1"/>
</dbReference>
<evidence type="ECO:0000256" key="10">
    <source>
        <dbReference type="ARBA" id="ARBA00023157"/>
    </source>
</evidence>
<feature type="transmembrane region" description="Helical" evidence="15">
    <location>
        <begin position="3706"/>
        <end position="3726"/>
    </location>
</feature>
<evidence type="ECO:0000313" key="21">
    <source>
        <dbReference type="EMBL" id="KAG5279080.1"/>
    </source>
</evidence>
<evidence type="ECO:0000259" key="20">
    <source>
        <dbReference type="PROSITE" id="PS51111"/>
    </source>
</evidence>
<dbReference type="GO" id="GO:0005261">
    <property type="term" value="F:monoatomic cation channel activity"/>
    <property type="evidence" value="ECO:0007669"/>
    <property type="project" value="TreeGrafter"/>
</dbReference>
<dbReference type="Proteomes" id="UP000823561">
    <property type="component" value="Chromosome 7"/>
</dbReference>
<dbReference type="Gene3D" id="3.10.100.10">
    <property type="entry name" value="Mannose-Binding Protein A, subunit A"/>
    <property type="match status" value="1"/>
</dbReference>
<dbReference type="SUPFAM" id="SSF49723">
    <property type="entry name" value="Lipase/lipooxygenase domain (PLAT/LH2 domain)"/>
    <property type="match status" value="1"/>
</dbReference>
<dbReference type="InterPro" id="IPR016187">
    <property type="entry name" value="CTDL_fold"/>
</dbReference>
<protein>
    <recommendedName>
        <fullName evidence="23">Polycystic kidney disease 1</fullName>
    </recommendedName>
</protein>
<dbReference type="Gene3D" id="2.60.40.10">
    <property type="entry name" value="Immunoglobulins"/>
    <property type="match status" value="8"/>
</dbReference>
<feature type="compositionally biased region" description="Pro residues" evidence="14">
    <location>
        <begin position="3999"/>
        <end position="4021"/>
    </location>
</feature>
<accession>A0AAV6GZA2</accession>
<dbReference type="GO" id="GO:0005929">
    <property type="term" value="C:cilium"/>
    <property type="evidence" value="ECO:0007669"/>
    <property type="project" value="UniProtKB-SubCell"/>
</dbReference>
<dbReference type="CDD" id="cd00037">
    <property type="entry name" value="CLECT"/>
    <property type="match status" value="1"/>
</dbReference>
<dbReference type="PROSITE" id="PS50093">
    <property type="entry name" value="PKD"/>
    <property type="match status" value="9"/>
</dbReference>
<evidence type="ECO:0000256" key="12">
    <source>
        <dbReference type="ARBA" id="ARBA00023273"/>
    </source>
</evidence>
<dbReference type="GO" id="GO:0005886">
    <property type="term" value="C:plasma membrane"/>
    <property type="evidence" value="ECO:0007669"/>
    <property type="project" value="UniProtKB-SubCell"/>
</dbReference>
<evidence type="ECO:0000256" key="7">
    <source>
        <dbReference type="ARBA" id="ARBA00022989"/>
    </source>
</evidence>
<dbReference type="InterPro" id="IPR036392">
    <property type="entry name" value="PLAT/LH2_dom_sf"/>
</dbReference>